<dbReference type="PANTHER" id="PTHR22916:SF65">
    <property type="entry name" value="SLR1065 PROTEIN"/>
    <property type="match status" value="1"/>
</dbReference>
<feature type="domain" description="Glycosyltransferase 2-like" evidence="1">
    <location>
        <begin position="10"/>
        <end position="101"/>
    </location>
</feature>
<evidence type="ECO:0000259" key="1">
    <source>
        <dbReference type="Pfam" id="PF00535"/>
    </source>
</evidence>
<gene>
    <name evidence="2" type="ORF">AVDCRST_MAG64-63</name>
</gene>
<dbReference type="SUPFAM" id="SSF53448">
    <property type="entry name" value="Nucleotide-diphospho-sugar transferases"/>
    <property type="match status" value="1"/>
</dbReference>
<dbReference type="InterPro" id="IPR001173">
    <property type="entry name" value="Glyco_trans_2-like"/>
</dbReference>
<protein>
    <submittedName>
        <fullName evidence="2">Glycosyl transferase, family 2</fullName>
    </submittedName>
</protein>
<reference evidence="2" key="1">
    <citation type="submission" date="2020-02" db="EMBL/GenBank/DDBJ databases">
        <authorList>
            <person name="Meier V. D."/>
        </authorList>
    </citation>
    <scope>NUCLEOTIDE SEQUENCE</scope>
    <source>
        <strain evidence="2">AVDCRST_MAG64</strain>
    </source>
</reference>
<organism evidence="2">
    <name type="scientific">uncultured Phycisphaerae bacterium</name>
    <dbReference type="NCBI Taxonomy" id="904963"/>
    <lineage>
        <taxon>Bacteria</taxon>
        <taxon>Pseudomonadati</taxon>
        <taxon>Planctomycetota</taxon>
        <taxon>Phycisphaerae</taxon>
        <taxon>environmental samples</taxon>
    </lineage>
</organism>
<sequence>MIAPNLPTISVVTATLNRANYLGEAMRSVLDQDYPHVQYVVVDGGSTDGSVDLIRRHADRLTWWCSEKDNGHFDALNKGFARTDGEVMAWLNSDDKYTPWAFQVVGEIFATFPQVEWLTTLFPILWDGRGRAMHCKHVDGYSREGFRRGEYFPRPGALTSGWIQQESTFWRRSLWDKAGGRVDASIRVAGDFELWARFFEHADLYGVTTPLGGFRVHGEQFTQTQAERINQICLDTLRRHGGAPHGRLATTLMKSKFGRYVPGSVQRLIGVRHAKKVITHSGAAGGWVIKTVE</sequence>
<dbReference type="EMBL" id="CADCUQ010000021">
    <property type="protein sequence ID" value="CAA9372967.1"/>
    <property type="molecule type" value="Genomic_DNA"/>
</dbReference>
<name>A0A6J4N2B2_9BACT</name>
<dbReference type="InterPro" id="IPR029044">
    <property type="entry name" value="Nucleotide-diphossugar_trans"/>
</dbReference>
<dbReference type="Gene3D" id="3.90.550.10">
    <property type="entry name" value="Spore Coat Polysaccharide Biosynthesis Protein SpsA, Chain A"/>
    <property type="match status" value="1"/>
</dbReference>
<dbReference type="AlphaFoldDB" id="A0A6J4N2B2"/>
<evidence type="ECO:0000313" key="2">
    <source>
        <dbReference type="EMBL" id="CAA9372967.1"/>
    </source>
</evidence>
<dbReference type="GO" id="GO:0016758">
    <property type="term" value="F:hexosyltransferase activity"/>
    <property type="evidence" value="ECO:0007669"/>
    <property type="project" value="UniProtKB-ARBA"/>
</dbReference>
<keyword evidence="2" id="KW-0808">Transferase</keyword>
<proteinExistence type="predicted"/>
<dbReference type="Pfam" id="PF00535">
    <property type="entry name" value="Glycos_transf_2"/>
    <property type="match status" value="1"/>
</dbReference>
<dbReference type="CDD" id="cd06433">
    <property type="entry name" value="GT_2_WfgS_like"/>
    <property type="match status" value="1"/>
</dbReference>
<dbReference type="PANTHER" id="PTHR22916">
    <property type="entry name" value="GLYCOSYLTRANSFERASE"/>
    <property type="match status" value="1"/>
</dbReference>
<accession>A0A6J4N2B2</accession>